<proteinExistence type="predicted"/>
<name>A0ABN6L097_9FLAO</name>
<dbReference type="RefSeq" id="WP_229316482.1">
    <property type="nucleotide sequence ID" value="NZ_AP025184.1"/>
</dbReference>
<keyword evidence="2" id="KW-0378">Hydrolase</keyword>
<accession>A0ABN6L097</accession>
<feature type="domain" description="YgjP-like metallopeptidase" evidence="1">
    <location>
        <begin position="26"/>
        <end position="232"/>
    </location>
</feature>
<dbReference type="PANTHER" id="PTHR30399">
    <property type="entry name" value="UNCHARACTERIZED PROTEIN YGJP"/>
    <property type="match status" value="1"/>
</dbReference>
<keyword evidence="3" id="KW-1185">Reference proteome</keyword>
<dbReference type="InterPro" id="IPR053136">
    <property type="entry name" value="UTP_pyrophosphatase-like"/>
</dbReference>
<dbReference type="Proteomes" id="UP001319867">
    <property type="component" value="Chromosome"/>
</dbReference>
<evidence type="ECO:0000313" key="2">
    <source>
        <dbReference type="EMBL" id="BDB55091.1"/>
    </source>
</evidence>
<sequence length="242" mass="28643">MSTNSNLLHIANIEIDVIRKDIKNMHLAVYPPHGRIRLAVPLKTDEEVFRLFAISKLGWIKKHVKGFQEQARETKRDYVSGESLFFQGVRYLLEVQEKNGYSSVKIEGTKKIILKIKEGATTEEKAIVIREWYRKQLKLQIKPLLDKWEKIIEVSTNDWRVKHMKTKWGSCNTDSKSILLNLELAKKPPICLEYILVHELVHLHERNHNDRFVSLMDKFMPKWRLHRDELNKLPIVHNDWGY</sequence>
<protein>
    <submittedName>
        <fullName evidence="2">Metal-dependent hydrolase</fullName>
    </submittedName>
</protein>
<evidence type="ECO:0000313" key="3">
    <source>
        <dbReference type="Proteomes" id="UP001319867"/>
    </source>
</evidence>
<dbReference type="Pfam" id="PF01863">
    <property type="entry name" value="YgjP-like"/>
    <property type="match status" value="1"/>
</dbReference>
<dbReference type="GO" id="GO:0016787">
    <property type="term" value="F:hydrolase activity"/>
    <property type="evidence" value="ECO:0007669"/>
    <property type="project" value="UniProtKB-KW"/>
</dbReference>
<gene>
    <name evidence="2" type="ORF">GENT5_13960</name>
</gene>
<dbReference type="PANTHER" id="PTHR30399:SF1">
    <property type="entry name" value="UTP PYROPHOSPHATASE"/>
    <property type="match status" value="1"/>
</dbReference>
<dbReference type="InterPro" id="IPR002725">
    <property type="entry name" value="YgjP-like_metallopeptidase"/>
</dbReference>
<organism evidence="2 3">
    <name type="scientific">Flavobacterium ammoniigenes</name>
    <dbReference type="NCBI Taxonomy" id="1751095"/>
    <lineage>
        <taxon>Bacteria</taxon>
        <taxon>Pseudomonadati</taxon>
        <taxon>Bacteroidota</taxon>
        <taxon>Flavobacteriia</taxon>
        <taxon>Flavobacteriales</taxon>
        <taxon>Flavobacteriaceae</taxon>
        <taxon>Flavobacterium</taxon>
    </lineage>
</organism>
<dbReference type="Gene3D" id="3.30.2010.10">
    <property type="entry name" value="Metalloproteases ('zincins'), catalytic domain"/>
    <property type="match status" value="1"/>
</dbReference>
<reference evidence="2 3" key="1">
    <citation type="journal article" date="2022" name="Int. J. Syst. Evol. Microbiol.">
        <title>Flavobacterium ammonificans sp. nov. and Flavobacterium ammoniigenes sp. nov., ammonifying bacteria isolated from surface river water.</title>
        <authorList>
            <person name="Watanabe K."/>
            <person name="Kitamura T."/>
            <person name="Ogata Y."/>
            <person name="Shindo C."/>
            <person name="Suda W."/>
        </authorList>
    </citation>
    <scope>NUCLEOTIDE SEQUENCE [LARGE SCALE GENOMIC DNA]</scope>
    <source>
        <strain evidence="2 3">GENT5</strain>
    </source>
</reference>
<dbReference type="EMBL" id="AP025184">
    <property type="protein sequence ID" value="BDB55091.1"/>
    <property type="molecule type" value="Genomic_DNA"/>
</dbReference>
<reference evidence="2 3" key="2">
    <citation type="journal article" date="2022" name="Microorganisms">
        <title>Complete Genome Sequences of Two Flavobacterium ammonificans Strains and a Flavobacterium ammoniigenes Strain of Ammonifying Bacterioplankton Isolated from Surface River Water.</title>
        <authorList>
            <person name="Suda W."/>
            <person name="Ogata Y."/>
            <person name="Shindo C."/>
            <person name="Watanabe K."/>
        </authorList>
    </citation>
    <scope>NUCLEOTIDE SEQUENCE [LARGE SCALE GENOMIC DNA]</scope>
    <source>
        <strain evidence="2 3">GENT5</strain>
    </source>
</reference>
<evidence type="ECO:0000259" key="1">
    <source>
        <dbReference type="Pfam" id="PF01863"/>
    </source>
</evidence>
<dbReference type="CDD" id="cd07344">
    <property type="entry name" value="M48_yhfN_like"/>
    <property type="match status" value="1"/>
</dbReference>